<dbReference type="AlphaFoldDB" id="A0A0L9TKK1"/>
<reference evidence="2" key="1">
    <citation type="journal article" date="2015" name="Proc. Natl. Acad. Sci. U.S.A.">
        <title>Genome sequencing of adzuki bean (Vigna angularis) provides insight into high starch and low fat accumulation and domestication.</title>
        <authorList>
            <person name="Yang K."/>
            <person name="Tian Z."/>
            <person name="Chen C."/>
            <person name="Luo L."/>
            <person name="Zhao B."/>
            <person name="Wang Z."/>
            <person name="Yu L."/>
            <person name="Li Y."/>
            <person name="Sun Y."/>
            <person name="Li W."/>
            <person name="Chen Y."/>
            <person name="Li Y."/>
            <person name="Zhang Y."/>
            <person name="Ai D."/>
            <person name="Zhao J."/>
            <person name="Shang C."/>
            <person name="Ma Y."/>
            <person name="Wu B."/>
            <person name="Wang M."/>
            <person name="Gao L."/>
            <person name="Sun D."/>
            <person name="Zhang P."/>
            <person name="Guo F."/>
            <person name="Wang W."/>
            <person name="Li Y."/>
            <person name="Wang J."/>
            <person name="Varshney R.K."/>
            <person name="Wang J."/>
            <person name="Ling H.Q."/>
            <person name="Wan P."/>
        </authorList>
    </citation>
    <scope>NUCLEOTIDE SEQUENCE</scope>
    <source>
        <strain evidence="2">cv. Jingnong 6</strain>
    </source>
</reference>
<dbReference type="EMBL" id="CM003371">
    <property type="protein sequence ID" value="KOM31080.1"/>
    <property type="molecule type" value="Genomic_DNA"/>
</dbReference>
<proteinExistence type="predicted"/>
<accession>A0A0L9TKK1</accession>
<evidence type="ECO:0000313" key="2">
    <source>
        <dbReference type="Proteomes" id="UP000053144"/>
    </source>
</evidence>
<name>A0A0L9TKK1_PHAAN</name>
<gene>
    <name evidence="1" type="ORF">LR48_Vigan01g063500</name>
</gene>
<protein>
    <submittedName>
        <fullName evidence="1">Uncharacterized protein</fullName>
    </submittedName>
</protein>
<dbReference type="Proteomes" id="UP000053144">
    <property type="component" value="Chromosome 1"/>
</dbReference>
<organism evidence="1 2">
    <name type="scientific">Phaseolus angularis</name>
    <name type="common">Azuki bean</name>
    <name type="synonym">Vigna angularis</name>
    <dbReference type="NCBI Taxonomy" id="3914"/>
    <lineage>
        <taxon>Eukaryota</taxon>
        <taxon>Viridiplantae</taxon>
        <taxon>Streptophyta</taxon>
        <taxon>Embryophyta</taxon>
        <taxon>Tracheophyta</taxon>
        <taxon>Spermatophyta</taxon>
        <taxon>Magnoliopsida</taxon>
        <taxon>eudicotyledons</taxon>
        <taxon>Gunneridae</taxon>
        <taxon>Pentapetalae</taxon>
        <taxon>rosids</taxon>
        <taxon>fabids</taxon>
        <taxon>Fabales</taxon>
        <taxon>Fabaceae</taxon>
        <taxon>Papilionoideae</taxon>
        <taxon>50 kb inversion clade</taxon>
        <taxon>NPAAA clade</taxon>
        <taxon>indigoferoid/millettioid clade</taxon>
        <taxon>Phaseoleae</taxon>
        <taxon>Vigna</taxon>
    </lineage>
</organism>
<dbReference type="Gramene" id="KOM31080">
    <property type="protein sequence ID" value="KOM31080"/>
    <property type="gene ID" value="LR48_Vigan01g063500"/>
</dbReference>
<sequence>MLTVNLSSFEESSGRGNQGFDDDALSSLMPWSIYSFIFESTKRDKGNEKVFHGKGSSRDDFFFMGWFSFISKHGKWLFELYSISFQGFKNKYFKNPKRLTSGHKFLMTSDEVEAISVINNLTRCLPSRQLIQILGYEYINTKISVILQNVEKLQESKKKIVVIISCDFLKNKIVVL</sequence>
<evidence type="ECO:0000313" key="1">
    <source>
        <dbReference type="EMBL" id="KOM31080.1"/>
    </source>
</evidence>